<dbReference type="EMBL" id="JAUIZM010000002">
    <property type="protein sequence ID" value="KAK1397508.1"/>
    <property type="molecule type" value="Genomic_DNA"/>
</dbReference>
<evidence type="ECO:0000313" key="2">
    <source>
        <dbReference type="Proteomes" id="UP001237642"/>
    </source>
</evidence>
<proteinExistence type="predicted"/>
<reference evidence="1" key="1">
    <citation type="submission" date="2023-02" db="EMBL/GenBank/DDBJ databases">
        <title>Genome of toxic invasive species Heracleum sosnowskyi carries increased number of genes despite the absence of recent whole-genome duplications.</title>
        <authorList>
            <person name="Schelkunov M."/>
            <person name="Shtratnikova V."/>
            <person name="Makarenko M."/>
            <person name="Klepikova A."/>
            <person name="Omelchenko D."/>
            <person name="Novikova G."/>
            <person name="Obukhova E."/>
            <person name="Bogdanov V."/>
            <person name="Penin A."/>
            <person name="Logacheva M."/>
        </authorList>
    </citation>
    <scope>NUCLEOTIDE SEQUENCE</scope>
    <source>
        <strain evidence="1">Hsosn_3</strain>
        <tissue evidence="1">Leaf</tissue>
    </source>
</reference>
<dbReference type="InterPro" id="IPR015915">
    <property type="entry name" value="Kelch-typ_b-propeller"/>
</dbReference>
<gene>
    <name evidence="1" type="ORF">POM88_007371</name>
</gene>
<accession>A0AAD8J599</accession>
<dbReference type="AlphaFoldDB" id="A0AAD8J599"/>
<evidence type="ECO:0000313" key="1">
    <source>
        <dbReference type="EMBL" id="KAK1397508.1"/>
    </source>
</evidence>
<reference evidence="1" key="2">
    <citation type="submission" date="2023-05" db="EMBL/GenBank/DDBJ databases">
        <authorList>
            <person name="Schelkunov M.I."/>
        </authorList>
    </citation>
    <scope>NUCLEOTIDE SEQUENCE</scope>
    <source>
        <strain evidence="1">Hsosn_3</strain>
        <tissue evidence="1">Leaf</tissue>
    </source>
</reference>
<protein>
    <submittedName>
        <fullName evidence="1">Uncharacterized protein</fullName>
    </submittedName>
</protein>
<dbReference type="InterPro" id="IPR011043">
    <property type="entry name" value="Gal_Oxase/kelch_b-propeller"/>
</dbReference>
<sequence>MGDAAKMYICLEASDEKKFKNHYMICSIRLSDLTGQLSDNAVPHFHLERKFQGYPSMGCGLFGSKIVFTGGKTKRNGFTTFDFATREFSRNSLPQMRCSKAKPLVFELNKRLYVFDVSSCFYDGAFEYFNPSEHRWYNLLLPHDAPSDCCRYSHGIPQNAHHDYSFLIFGSTCYFHIPPYDDTLIFFHHPSYTHQTWLTFPRTHPFSGASAVYLQYNFFDSVVFSFENRLVRAHRFSVLSCYFEDPILLFEVEPSSESNGNMSAYFVDLQGGIFILTAYDNVCIYFHTFKVYRTGEESSPMTINCNVMSKYQIKFNSLPLGSRMLGVVGCFSSSPNTEAIKYADEVFGSCMLRFAKRCDNDSRMVEIDGKPCVAPQGPRGEMVWHSGPDGTRCLVVT</sequence>
<dbReference type="SUPFAM" id="SSF50965">
    <property type="entry name" value="Galactose oxidase, central domain"/>
    <property type="match status" value="1"/>
</dbReference>
<dbReference type="Proteomes" id="UP001237642">
    <property type="component" value="Unassembled WGS sequence"/>
</dbReference>
<dbReference type="Gene3D" id="2.120.10.80">
    <property type="entry name" value="Kelch-type beta propeller"/>
    <property type="match status" value="1"/>
</dbReference>
<keyword evidence="2" id="KW-1185">Reference proteome</keyword>
<organism evidence="1 2">
    <name type="scientific">Heracleum sosnowskyi</name>
    <dbReference type="NCBI Taxonomy" id="360622"/>
    <lineage>
        <taxon>Eukaryota</taxon>
        <taxon>Viridiplantae</taxon>
        <taxon>Streptophyta</taxon>
        <taxon>Embryophyta</taxon>
        <taxon>Tracheophyta</taxon>
        <taxon>Spermatophyta</taxon>
        <taxon>Magnoliopsida</taxon>
        <taxon>eudicotyledons</taxon>
        <taxon>Gunneridae</taxon>
        <taxon>Pentapetalae</taxon>
        <taxon>asterids</taxon>
        <taxon>campanulids</taxon>
        <taxon>Apiales</taxon>
        <taxon>Apiaceae</taxon>
        <taxon>Apioideae</taxon>
        <taxon>apioid superclade</taxon>
        <taxon>Tordylieae</taxon>
        <taxon>Tordyliinae</taxon>
        <taxon>Heracleum</taxon>
    </lineage>
</organism>
<comment type="caution">
    <text evidence="1">The sequence shown here is derived from an EMBL/GenBank/DDBJ whole genome shotgun (WGS) entry which is preliminary data.</text>
</comment>
<name>A0AAD8J599_9APIA</name>